<evidence type="ECO:0000259" key="2">
    <source>
        <dbReference type="PROSITE" id="PS50042"/>
    </source>
</evidence>
<feature type="compositionally biased region" description="Low complexity" evidence="1">
    <location>
        <begin position="339"/>
        <end position="351"/>
    </location>
</feature>
<dbReference type="PANTHER" id="PTHR24567">
    <property type="entry name" value="CRP FAMILY TRANSCRIPTIONAL REGULATORY PROTEIN"/>
    <property type="match status" value="1"/>
</dbReference>
<dbReference type="InterPro" id="IPR050397">
    <property type="entry name" value="Env_Response_Regulators"/>
</dbReference>
<feature type="region of interest" description="Disordered" evidence="1">
    <location>
        <begin position="332"/>
        <end position="376"/>
    </location>
</feature>
<dbReference type="InterPro" id="IPR000595">
    <property type="entry name" value="cNMP-bd_dom"/>
</dbReference>
<dbReference type="CDD" id="cd00038">
    <property type="entry name" value="CAP_ED"/>
    <property type="match status" value="1"/>
</dbReference>
<gene>
    <name evidence="3" type="ORF">PCOR1329_LOCUS1201</name>
</gene>
<dbReference type="SUPFAM" id="SSF51206">
    <property type="entry name" value="cAMP-binding domain-like"/>
    <property type="match status" value="1"/>
</dbReference>
<dbReference type="Proteomes" id="UP001189429">
    <property type="component" value="Unassembled WGS sequence"/>
</dbReference>
<comment type="caution">
    <text evidence="3">The sequence shown here is derived from an EMBL/GenBank/DDBJ whole genome shotgun (WGS) entry which is preliminary data.</text>
</comment>
<sequence>MQCCADAAALGQCLLDAQAAEGLPEEASEGFHAALSEALAAYSERRAEEGWALLDLIELQAANELRAGALLQGPVVMGFLIEQVARGSLKPLAELGSRMLGARLQKNESFISSELDAVPLLGLLHERVALGTWKRFFDGVARLKPDMQTALMATDEPYSELVNRNTAWLELLQVSRDSFGAQQVQVVRGIEVLRGLPDSTLLDWAAAFTPQERLQGDVIVRQAVSVKSFFAIRSGTCTVLRDGAEVATLGPGDHYGGIALLLGVPSSTSLVASTDAGLLEMPREVFLRLVERQGPELRAALSAPADRFHLGLDGVASEQEKLRGAGCAPCCRAGPSSPPGRRSTSTRPSARSTRRVRSSRWTSERAFDSWSAGPPPWCSEAPRCAA</sequence>
<evidence type="ECO:0000256" key="1">
    <source>
        <dbReference type="SAM" id="MobiDB-lite"/>
    </source>
</evidence>
<dbReference type="InterPro" id="IPR014710">
    <property type="entry name" value="RmlC-like_jellyroll"/>
</dbReference>
<dbReference type="InterPro" id="IPR018490">
    <property type="entry name" value="cNMP-bd_dom_sf"/>
</dbReference>
<dbReference type="Gene3D" id="2.60.120.10">
    <property type="entry name" value="Jelly Rolls"/>
    <property type="match status" value="1"/>
</dbReference>
<dbReference type="Pfam" id="PF00027">
    <property type="entry name" value="cNMP_binding"/>
    <property type="match status" value="1"/>
</dbReference>
<dbReference type="PROSITE" id="PS50042">
    <property type="entry name" value="CNMP_BINDING_3"/>
    <property type="match status" value="1"/>
</dbReference>
<reference evidence="3" key="1">
    <citation type="submission" date="2023-10" db="EMBL/GenBank/DDBJ databases">
        <authorList>
            <person name="Chen Y."/>
            <person name="Shah S."/>
            <person name="Dougan E. K."/>
            <person name="Thang M."/>
            <person name="Chan C."/>
        </authorList>
    </citation>
    <scope>NUCLEOTIDE SEQUENCE [LARGE SCALE GENOMIC DNA]</scope>
</reference>
<dbReference type="PANTHER" id="PTHR24567:SF26">
    <property type="entry name" value="REGULATORY PROTEIN YEIL"/>
    <property type="match status" value="1"/>
</dbReference>
<keyword evidence="4" id="KW-1185">Reference proteome</keyword>
<dbReference type="EMBL" id="CAUYUJ010000288">
    <property type="protein sequence ID" value="CAK0789704.1"/>
    <property type="molecule type" value="Genomic_DNA"/>
</dbReference>
<name>A0ABN9PA88_9DINO</name>
<protein>
    <recommendedName>
        <fullName evidence="2">Cyclic nucleotide-binding domain-containing protein</fullName>
    </recommendedName>
</protein>
<feature type="domain" description="Cyclic nucleotide-binding" evidence="2">
    <location>
        <begin position="192"/>
        <end position="290"/>
    </location>
</feature>
<proteinExistence type="predicted"/>
<evidence type="ECO:0000313" key="4">
    <source>
        <dbReference type="Proteomes" id="UP001189429"/>
    </source>
</evidence>
<organism evidence="3 4">
    <name type="scientific">Prorocentrum cordatum</name>
    <dbReference type="NCBI Taxonomy" id="2364126"/>
    <lineage>
        <taxon>Eukaryota</taxon>
        <taxon>Sar</taxon>
        <taxon>Alveolata</taxon>
        <taxon>Dinophyceae</taxon>
        <taxon>Prorocentrales</taxon>
        <taxon>Prorocentraceae</taxon>
        <taxon>Prorocentrum</taxon>
    </lineage>
</organism>
<dbReference type="SMART" id="SM00100">
    <property type="entry name" value="cNMP"/>
    <property type="match status" value="1"/>
</dbReference>
<evidence type="ECO:0000313" key="3">
    <source>
        <dbReference type="EMBL" id="CAK0789704.1"/>
    </source>
</evidence>
<accession>A0ABN9PA88</accession>